<reference evidence="3 4" key="1">
    <citation type="submission" date="2019-11" db="EMBL/GenBank/DDBJ databases">
        <title>Pseudomonas flavidum sp. nov., isolated from Baiyang Lake.</title>
        <authorList>
            <person name="Zhao Y."/>
        </authorList>
    </citation>
    <scope>NUCLEOTIDE SEQUENCE [LARGE SCALE GENOMIC DNA]</scope>
    <source>
        <strain evidence="4">R-22-3 w-18</strain>
    </source>
</reference>
<proteinExistence type="predicted"/>
<evidence type="ECO:0000313" key="4">
    <source>
        <dbReference type="Proteomes" id="UP000429555"/>
    </source>
</evidence>
<organism evidence="3 4">
    <name type="scientific">Pseudomonas xionganensis</name>
    <dbReference type="NCBI Taxonomy" id="2654845"/>
    <lineage>
        <taxon>Bacteria</taxon>
        <taxon>Pseudomonadati</taxon>
        <taxon>Pseudomonadota</taxon>
        <taxon>Gammaproteobacteria</taxon>
        <taxon>Pseudomonadales</taxon>
        <taxon>Pseudomonadaceae</taxon>
        <taxon>Pseudomonas</taxon>
    </lineage>
</organism>
<protein>
    <submittedName>
        <fullName evidence="3">Glycosyltransferase</fullName>
    </submittedName>
</protein>
<dbReference type="PANTHER" id="PTHR43685:SF11">
    <property type="entry name" value="GLYCOSYLTRANSFERASE TAGX-RELATED"/>
    <property type="match status" value="1"/>
</dbReference>
<keyword evidence="1" id="KW-0472">Membrane</keyword>
<dbReference type="AlphaFoldDB" id="A0A6I4KVT6"/>
<dbReference type="InterPro" id="IPR001173">
    <property type="entry name" value="Glyco_trans_2-like"/>
</dbReference>
<dbReference type="EMBL" id="WKJZ01000001">
    <property type="protein sequence ID" value="MVW74636.1"/>
    <property type="molecule type" value="Genomic_DNA"/>
</dbReference>
<evidence type="ECO:0000313" key="3">
    <source>
        <dbReference type="EMBL" id="MVW74636.1"/>
    </source>
</evidence>
<dbReference type="Pfam" id="PF00535">
    <property type="entry name" value="Glycos_transf_2"/>
    <property type="match status" value="1"/>
</dbReference>
<feature type="domain" description="Glycosyltransferase 2-like" evidence="2">
    <location>
        <begin position="9"/>
        <end position="172"/>
    </location>
</feature>
<accession>A0A6I4KVT6</accession>
<dbReference type="CDD" id="cd00761">
    <property type="entry name" value="Glyco_tranf_GTA_type"/>
    <property type="match status" value="1"/>
</dbReference>
<dbReference type="Gene3D" id="3.90.550.10">
    <property type="entry name" value="Spore Coat Polysaccharide Biosynthesis Protein SpsA, Chain A"/>
    <property type="match status" value="1"/>
</dbReference>
<dbReference type="SUPFAM" id="SSF53448">
    <property type="entry name" value="Nucleotide-diphospho-sugar transferases"/>
    <property type="match status" value="1"/>
</dbReference>
<dbReference type="Proteomes" id="UP000429555">
    <property type="component" value="Unassembled WGS sequence"/>
</dbReference>
<keyword evidence="4" id="KW-1185">Reference proteome</keyword>
<evidence type="ECO:0000259" key="2">
    <source>
        <dbReference type="Pfam" id="PF00535"/>
    </source>
</evidence>
<sequence>MSRPETLISVIVPAYNYAHLLPRALDSVLAQLADDVELIVVNDGSTDQTSALLADYQGRYPAIRIIEQENGGAASARNHGIREANGRYALMLDADDELLPDALSCLRQMVAHHPEAGMLLGGYVSVYEDGRERQRMPTAVPAAPADQLIRQYLLEKRIAISHGCSMFRRDLLMQRPYPESLRNGEDIAVFAFLLISAPVALTTQPLVRIYKHSDSLRHSRTNGEAYVVEMVHHVFSSLPASCQPLKARYEAQRYLSLFRAALLAGEAEQARYFYKAAFKRAPVQALGWSYLRKALRLMMQA</sequence>
<keyword evidence="1" id="KW-1003">Cell membrane</keyword>
<dbReference type="PANTHER" id="PTHR43685">
    <property type="entry name" value="GLYCOSYLTRANSFERASE"/>
    <property type="match status" value="1"/>
</dbReference>
<evidence type="ECO:0000256" key="1">
    <source>
        <dbReference type="ARBA" id="ARBA00022519"/>
    </source>
</evidence>
<keyword evidence="3" id="KW-0808">Transferase</keyword>
<comment type="caution">
    <text evidence="3">The sequence shown here is derived from an EMBL/GenBank/DDBJ whole genome shotgun (WGS) entry which is preliminary data.</text>
</comment>
<name>A0A6I4KVT6_9PSED</name>
<keyword evidence="1" id="KW-0997">Cell inner membrane</keyword>
<dbReference type="GO" id="GO:0016740">
    <property type="term" value="F:transferase activity"/>
    <property type="evidence" value="ECO:0007669"/>
    <property type="project" value="UniProtKB-KW"/>
</dbReference>
<gene>
    <name evidence="3" type="ORF">GJV18_04835</name>
</gene>
<dbReference type="InterPro" id="IPR029044">
    <property type="entry name" value="Nucleotide-diphossugar_trans"/>
</dbReference>
<dbReference type="RefSeq" id="WP_160343576.1">
    <property type="nucleotide sequence ID" value="NZ_WKJZ01000001.1"/>
</dbReference>
<dbReference type="InterPro" id="IPR050834">
    <property type="entry name" value="Glycosyltransf_2"/>
</dbReference>